<dbReference type="Pfam" id="PF01757">
    <property type="entry name" value="Acyl_transf_3"/>
    <property type="match status" value="1"/>
</dbReference>
<name>A0A127M175_9GAMM</name>
<feature type="transmembrane region" description="Helical" evidence="1">
    <location>
        <begin position="57"/>
        <end position="74"/>
    </location>
</feature>
<keyword evidence="1" id="KW-1133">Transmembrane helix</keyword>
<feature type="transmembrane region" description="Helical" evidence="1">
    <location>
        <begin position="102"/>
        <end position="122"/>
    </location>
</feature>
<dbReference type="PANTHER" id="PTHR23028">
    <property type="entry name" value="ACETYLTRANSFERASE"/>
    <property type="match status" value="1"/>
</dbReference>
<feature type="transmembrane region" description="Helical" evidence="1">
    <location>
        <begin position="154"/>
        <end position="172"/>
    </location>
</feature>
<keyword evidence="1" id="KW-0812">Transmembrane</keyword>
<accession>A0A127M175</accession>
<dbReference type="STRING" id="1470434.AZF00_01115"/>
<feature type="transmembrane region" description="Helical" evidence="1">
    <location>
        <begin position="15"/>
        <end position="36"/>
    </location>
</feature>
<dbReference type="PANTHER" id="PTHR23028:SF53">
    <property type="entry name" value="ACYL_TRANSF_3 DOMAIN-CONTAINING PROTEIN"/>
    <property type="match status" value="1"/>
</dbReference>
<proteinExistence type="predicted"/>
<gene>
    <name evidence="3" type="ORF">AZF00_01115</name>
</gene>
<keyword evidence="1" id="KW-0472">Membrane</keyword>
<protein>
    <recommendedName>
        <fullName evidence="2">Acyltransferase 3 domain-containing protein</fullName>
    </recommendedName>
</protein>
<dbReference type="InterPro" id="IPR050879">
    <property type="entry name" value="Acyltransferase_3"/>
</dbReference>
<dbReference type="Proteomes" id="UP000074119">
    <property type="component" value="Chromosome"/>
</dbReference>
<reference evidence="3 4" key="1">
    <citation type="submission" date="2015-12" db="EMBL/GenBank/DDBJ databases">
        <authorList>
            <person name="Shamseldin A."/>
            <person name="Moawad H."/>
            <person name="Abd El-Rahim W.M."/>
            <person name="Sadowsky M.J."/>
        </authorList>
    </citation>
    <scope>NUCLEOTIDE SEQUENCE [LARGE SCALE GENOMIC DNA]</scope>
    <source>
        <strain evidence="3 4">SM2</strain>
    </source>
</reference>
<sequence>MANQGMLPAFLGNGFGQLGVMIFFVLSGFLMGYLYLFKEFSSQGVAAFAFSRIGRVFPLYIAIVILSFLISTYIDPNFHYEINDGYSFALATLFLMAPQELWTIPVEVQFYTYFCFVWLFFWVFKSRNILLIMAVLSIVPSLVTYILLQKLYPVFSTYSLMFFIGIGFSFFYKNRIGFRDLSDTSKFVLGMLSVCLLVFSLPCLRLRFGLVFSDDFYLRTWGDPVNWMIVSLLFYSSLIDSPSLKFLNGRFFEYLGRISYGFYLLHYPIITFVGGLEIYQILKLPIAFFAVMVIASLSYRFFELPASNYVKSLSSSGQ</sequence>
<dbReference type="GO" id="GO:0016747">
    <property type="term" value="F:acyltransferase activity, transferring groups other than amino-acyl groups"/>
    <property type="evidence" value="ECO:0007669"/>
    <property type="project" value="InterPro"/>
</dbReference>
<dbReference type="GO" id="GO:0000271">
    <property type="term" value="P:polysaccharide biosynthetic process"/>
    <property type="evidence" value="ECO:0007669"/>
    <property type="project" value="TreeGrafter"/>
</dbReference>
<dbReference type="GO" id="GO:0016020">
    <property type="term" value="C:membrane"/>
    <property type="evidence" value="ECO:0007669"/>
    <property type="project" value="TreeGrafter"/>
</dbReference>
<feature type="transmembrane region" description="Helical" evidence="1">
    <location>
        <begin position="129"/>
        <end position="148"/>
    </location>
</feature>
<dbReference type="AlphaFoldDB" id="A0A127M175"/>
<feature type="transmembrane region" description="Helical" evidence="1">
    <location>
        <begin position="260"/>
        <end position="279"/>
    </location>
</feature>
<dbReference type="KEGG" id="zal:AZF00_01115"/>
<dbReference type="InterPro" id="IPR002656">
    <property type="entry name" value="Acyl_transf_3_dom"/>
</dbReference>
<evidence type="ECO:0000259" key="2">
    <source>
        <dbReference type="Pfam" id="PF01757"/>
    </source>
</evidence>
<organism evidence="3 4">
    <name type="scientific">Zhongshania aliphaticivorans</name>
    <dbReference type="NCBI Taxonomy" id="1470434"/>
    <lineage>
        <taxon>Bacteria</taxon>
        <taxon>Pseudomonadati</taxon>
        <taxon>Pseudomonadota</taxon>
        <taxon>Gammaproteobacteria</taxon>
        <taxon>Cellvibrionales</taxon>
        <taxon>Spongiibacteraceae</taxon>
        <taxon>Zhongshania</taxon>
    </lineage>
</organism>
<dbReference type="EMBL" id="CP014544">
    <property type="protein sequence ID" value="AMO66983.1"/>
    <property type="molecule type" value="Genomic_DNA"/>
</dbReference>
<feature type="domain" description="Acyltransferase 3" evidence="2">
    <location>
        <begin position="13"/>
        <end position="297"/>
    </location>
</feature>
<evidence type="ECO:0000313" key="3">
    <source>
        <dbReference type="EMBL" id="AMO66983.1"/>
    </source>
</evidence>
<feature type="transmembrane region" description="Helical" evidence="1">
    <location>
        <begin position="285"/>
        <end position="302"/>
    </location>
</feature>
<feature type="transmembrane region" description="Helical" evidence="1">
    <location>
        <begin position="227"/>
        <end position="248"/>
    </location>
</feature>
<evidence type="ECO:0000256" key="1">
    <source>
        <dbReference type="SAM" id="Phobius"/>
    </source>
</evidence>
<feature type="transmembrane region" description="Helical" evidence="1">
    <location>
        <begin position="184"/>
        <end position="207"/>
    </location>
</feature>
<evidence type="ECO:0000313" key="4">
    <source>
        <dbReference type="Proteomes" id="UP000074119"/>
    </source>
</evidence>